<keyword evidence="3" id="KW-1185">Reference proteome</keyword>
<name>A0A5Q0TDN6_9VIBR</name>
<protein>
    <submittedName>
        <fullName evidence="2">DUF2007 domain-containing protein</fullName>
    </submittedName>
</protein>
<proteinExistence type="predicted"/>
<dbReference type="Proteomes" id="UP000348942">
    <property type="component" value="Chromosome 1"/>
</dbReference>
<dbReference type="InterPro" id="IPR018551">
    <property type="entry name" value="DUF2007"/>
</dbReference>
<evidence type="ECO:0000313" key="3">
    <source>
        <dbReference type="Proteomes" id="UP000348942"/>
    </source>
</evidence>
<organism evidence="2 3">
    <name type="scientific">Vibrio algicola</name>
    <dbReference type="NCBI Taxonomy" id="2662262"/>
    <lineage>
        <taxon>Bacteria</taxon>
        <taxon>Pseudomonadati</taxon>
        <taxon>Pseudomonadota</taxon>
        <taxon>Gammaproteobacteria</taxon>
        <taxon>Vibrionales</taxon>
        <taxon>Vibrionaceae</taxon>
        <taxon>Vibrio</taxon>
    </lineage>
</organism>
<reference evidence="2 3" key="1">
    <citation type="submission" date="2019-10" db="EMBL/GenBank/DDBJ databases">
        <title>Vibrio sp. nov., isolated from Coralline algae surface.</title>
        <authorList>
            <person name="Geng Y."/>
            <person name="Zhang X."/>
        </authorList>
    </citation>
    <scope>NUCLEOTIDE SEQUENCE [LARGE SCALE GENOMIC DNA]</scope>
    <source>
        <strain evidence="2 3">SM1977</strain>
    </source>
</reference>
<feature type="domain" description="DUF2007" evidence="1">
    <location>
        <begin position="2"/>
        <end position="68"/>
    </location>
</feature>
<evidence type="ECO:0000259" key="1">
    <source>
        <dbReference type="Pfam" id="PF09413"/>
    </source>
</evidence>
<evidence type="ECO:0000313" key="2">
    <source>
        <dbReference type="EMBL" id="QGA64811.1"/>
    </source>
</evidence>
<dbReference type="EMBL" id="CP045699">
    <property type="protein sequence ID" value="QGA64811.1"/>
    <property type="molecule type" value="Genomic_DNA"/>
</dbReference>
<dbReference type="RefSeq" id="WP_153446961.1">
    <property type="nucleotide sequence ID" value="NZ_CP045699.1"/>
</dbReference>
<dbReference type="Pfam" id="PF09413">
    <property type="entry name" value="DUF2007"/>
    <property type="match status" value="1"/>
</dbReference>
<dbReference type="AlphaFoldDB" id="A0A5Q0TDN6"/>
<sequence length="104" mass="11905">MKIYSASNPIEAHIVCGLLQSQGIEAKVYAEDLFSLKGEIPFSNETDPYIWLLHQQDESQARTIISDYETQPVEYAPDWQCDTCGEMVEAQFPLCWNCEAQRVE</sequence>
<accession>A0A5Q0TDN6</accession>
<gene>
    <name evidence="2" type="ORF">GFB47_04950</name>
</gene>